<accession>A0A7W8E0B5</accession>
<protein>
    <submittedName>
        <fullName evidence="1">Uncharacterized protein</fullName>
    </submittedName>
</protein>
<dbReference type="Proteomes" id="UP000542353">
    <property type="component" value="Unassembled WGS sequence"/>
</dbReference>
<proteinExistence type="predicted"/>
<reference evidence="1 2" key="1">
    <citation type="submission" date="2020-08" db="EMBL/GenBank/DDBJ databases">
        <title>Genomic Encyclopedia of Type Strains, Phase IV (KMG-IV): sequencing the most valuable type-strain genomes for metagenomic binning, comparative biology and taxonomic classification.</title>
        <authorList>
            <person name="Goeker M."/>
        </authorList>
    </citation>
    <scope>NUCLEOTIDE SEQUENCE [LARGE SCALE GENOMIC DNA]</scope>
    <source>
        <strain evidence="1 2">DSM 12706</strain>
    </source>
</reference>
<evidence type="ECO:0000313" key="2">
    <source>
        <dbReference type="Proteomes" id="UP000542353"/>
    </source>
</evidence>
<evidence type="ECO:0000313" key="1">
    <source>
        <dbReference type="EMBL" id="MBB5048722.1"/>
    </source>
</evidence>
<dbReference type="AlphaFoldDB" id="A0A7W8E0B5"/>
<organism evidence="1 2">
    <name type="scientific">Rhodopseudomonas rhenobacensis</name>
    <dbReference type="NCBI Taxonomy" id="87461"/>
    <lineage>
        <taxon>Bacteria</taxon>
        <taxon>Pseudomonadati</taxon>
        <taxon>Pseudomonadota</taxon>
        <taxon>Alphaproteobacteria</taxon>
        <taxon>Hyphomicrobiales</taxon>
        <taxon>Nitrobacteraceae</taxon>
        <taxon>Rhodopseudomonas</taxon>
    </lineage>
</organism>
<dbReference type="RefSeq" id="WP_184259697.1">
    <property type="nucleotide sequence ID" value="NZ_JACHIH010000024.1"/>
</dbReference>
<gene>
    <name evidence="1" type="ORF">HNR60_003490</name>
</gene>
<keyword evidence="2" id="KW-1185">Reference proteome</keyword>
<comment type="caution">
    <text evidence="1">The sequence shown here is derived from an EMBL/GenBank/DDBJ whole genome shotgun (WGS) entry which is preliminary data.</text>
</comment>
<dbReference type="EMBL" id="JACHIH010000024">
    <property type="protein sequence ID" value="MBB5048722.1"/>
    <property type="molecule type" value="Genomic_DNA"/>
</dbReference>
<sequence length="366" mass="39744">MLSLGDATLTVRTAGDLRLQTVLDPMLAIDPISKDPDDPRNISKQTLMFGYSGNSKLSLSSSGGNVTLVNQASYLSQDVTTDFNNVGSNVQSANTKAGNMYPALTSVVALNGSIENLNRFNVLPAAQGEVLMLAANDIDLGSILMSRATTAMLASPFLPFGSSALQIGALNVAQCGARSRRHHPGPGRIAADRRARRLCRYHRHRQHRQLLVAEDAERGADRDQGAFRSLLSTARHVLAEGCSRRPWRIAASMSARVEDGVTDLDEVLKDRLNGLKAGRDPARAVMERAKFYAGGAIQLDPALVESSGGMMREHLATGSIRFRKAYLQSIIDAVEADDAQIRIRAVKTSLKKQSWRAAPARWSVRR</sequence>
<name>A0A7W8E0B5_9BRAD</name>